<dbReference type="RefSeq" id="WP_090024885.1">
    <property type="nucleotide sequence ID" value="NZ_FOVD01000003.1"/>
</dbReference>
<evidence type="ECO:0000313" key="2">
    <source>
        <dbReference type="Proteomes" id="UP000198769"/>
    </source>
</evidence>
<keyword evidence="2" id="KW-1185">Reference proteome</keyword>
<dbReference type="OrthoDB" id="956134at2"/>
<name>A0A1I4YU64_CHROL</name>
<reference evidence="2" key="1">
    <citation type="submission" date="2016-10" db="EMBL/GenBank/DDBJ databases">
        <authorList>
            <person name="Varghese N."/>
            <person name="Submissions S."/>
        </authorList>
    </citation>
    <scope>NUCLEOTIDE SEQUENCE [LARGE SCALE GENOMIC DNA]</scope>
    <source>
        <strain evidence="2">DSM 25575</strain>
    </source>
</reference>
<dbReference type="Proteomes" id="UP000198769">
    <property type="component" value="Unassembled WGS sequence"/>
</dbReference>
<organism evidence="1 2">
    <name type="scientific">Chryseobacterium oleae</name>
    <dbReference type="NCBI Taxonomy" id="491207"/>
    <lineage>
        <taxon>Bacteria</taxon>
        <taxon>Pseudomonadati</taxon>
        <taxon>Bacteroidota</taxon>
        <taxon>Flavobacteriia</taxon>
        <taxon>Flavobacteriales</taxon>
        <taxon>Weeksellaceae</taxon>
        <taxon>Chryseobacterium group</taxon>
        <taxon>Chryseobacterium</taxon>
    </lineage>
</organism>
<dbReference type="AlphaFoldDB" id="A0A1I4YU64"/>
<gene>
    <name evidence="1" type="ORF">SAMN05421594_2691</name>
</gene>
<sequence length="127" mass="15244">MKITELTIRNLVKYRGKVYSLTEVYQDKNEEYHVKLKNSEQSLSVSAKLIKPVEIDEFWLLKFGFIKTYDSKYRIRFERGQEFLKYDIDLHSVHSMTGLKIYGNNVNCRYVHQFQNIFCFLFGKEPI</sequence>
<evidence type="ECO:0000313" key="1">
    <source>
        <dbReference type="EMBL" id="SFN41586.1"/>
    </source>
</evidence>
<dbReference type="EMBL" id="FOVD01000003">
    <property type="protein sequence ID" value="SFN41586.1"/>
    <property type="molecule type" value="Genomic_DNA"/>
</dbReference>
<accession>A0A1I4YU64</accession>
<proteinExistence type="predicted"/>
<protein>
    <submittedName>
        <fullName evidence="1">Uncharacterized protein</fullName>
    </submittedName>
</protein>